<evidence type="ECO:0000313" key="11">
    <source>
        <dbReference type="EMBL" id="OON40497.1"/>
    </source>
</evidence>
<dbReference type="EMBL" id="MRUL01000004">
    <property type="protein sequence ID" value="OON40497.1"/>
    <property type="molecule type" value="Genomic_DNA"/>
</dbReference>
<dbReference type="OrthoDB" id="675397at2"/>
<evidence type="ECO:0000259" key="10">
    <source>
        <dbReference type="PROSITE" id="PS50883"/>
    </source>
</evidence>
<dbReference type="PANTHER" id="PTHR33121:SF79">
    <property type="entry name" value="CYCLIC DI-GMP PHOSPHODIESTERASE PDED-RELATED"/>
    <property type="match status" value="1"/>
</dbReference>
<evidence type="ECO:0000313" key="12">
    <source>
        <dbReference type="Proteomes" id="UP000190667"/>
    </source>
</evidence>
<dbReference type="Pfam" id="PF00563">
    <property type="entry name" value="EAL"/>
    <property type="match status" value="1"/>
</dbReference>
<reference evidence="11 12" key="1">
    <citation type="submission" date="2016-12" db="EMBL/GenBank/DDBJ databases">
        <title>Izhakiella australiana sp. nov. of genus Izhakiella isolated from Australian desert.</title>
        <authorList>
            <person name="Ji M."/>
        </authorList>
    </citation>
    <scope>NUCLEOTIDE SEQUENCE [LARGE SCALE GENOMIC DNA]</scope>
    <source>
        <strain evidence="11 12">D4N98</strain>
    </source>
</reference>
<evidence type="ECO:0000256" key="1">
    <source>
        <dbReference type="ARBA" id="ARBA00004651"/>
    </source>
</evidence>
<dbReference type="EC" id="3.1.4.52" evidence="2"/>
<dbReference type="RefSeq" id="WP_078002311.1">
    <property type="nucleotide sequence ID" value="NZ_MRUL01000004.1"/>
</dbReference>
<comment type="caution">
    <text evidence="11">The sequence shown here is derived from an EMBL/GenBank/DDBJ whole genome shotgun (WGS) entry which is preliminary data.</text>
</comment>
<keyword evidence="5" id="KW-0812">Transmembrane</keyword>
<keyword evidence="12" id="KW-1185">Reference proteome</keyword>
<keyword evidence="3" id="KW-1003">Cell membrane</keyword>
<dbReference type="InterPro" id="IPR001633">
    <property type="entry name" value="EAL_dom"/>
</dbReference>
<evidence type="ECO:0000256" key="3">
    <source>
        <dbReference type="ARBA" id="ARBA00022475"/>
    </source>
</evidence>
<name>A0A1S8YNV9_9GAMM</name>
<protein>
    <recommendedName>
        <fullName evidence="2">cyclic-guanylate-specific phosphodiesterase</fullName>
        <ecNumber evidence="2">3.1.4.52</ecNumber>
    </recommendedName>
</protein>
<dbReference type="Gene3D" id="3.20.20.450">
    <property type="entry name" value="EAL domain"/>
    <property type="match status" value="1"/>
</dbReference>
<dbReference type="STRING" id="1926881.BTJ39_08810"/>
<evidence type="ECO:0000256" key="9">
    <source>
        <dbReference type="ARBA" id="ARBA00034290"/>
    </source>
</evidence>
<dbReference type="InterPro" id="IPR024744">
    <property type="entry name" value="CSS-motif_dom"/>
</dbReference>
<comment type="subcellular location">
    <subcellularLocation>
        <location evidence="1">Cell membrane</location>
        <topology evidence="1">Multi-pass membrane protein</topology>
    </subcellularLocation>
</comment>
<evidence type="ECO:0000256" key="5">
    <source>
        <dbReference type="ARBA" id="ARBA00022692"/>
    </source>
</evidence>
<dbReference type="CDD" id="cd01948">
    <property type="entry name" value="EAL"/>
    <property type="match status" value="1"/>
</dbReference>
<dbReference type="PANTHER" id="PTHR33121">
    <property type="entry name" value="CYCLIC DI-GMP PHOSPHODIESTERASE PDEF"/>
    <property type="match status" value="1"/>
</dbReference>
<feature type="domain" description="EAL" evidence="10">
    <location>
        <begin position="266"/>
        <end position="515"/>
    </location>
</feature>
<dbReference type="SMART" id="SM00052">
    <property type="entry name" value="EAL"/>
    <property type="match status" value="1"/>
</dbReference>
<dbReference type="Pfam" id="PF12792">
    <property type="entry name" value="CSS-motif"/>
    <property type="match status" value="1"/>
</dbReference>
<dbReference type="SUPFAM" id="SSF141868">
    <property type="entry name" value="EAL domain-like"/>
    <property type="match status" value="1"/>
</dbReference>
<sequence>MPMSQEVFGQFRRKRLFIAATIAALVLVVTLTFRFFEEKSHVEQQSRSFADRAIQRFDRLFSPLDIAANNTMGLVGLKCDQVRYPLIEKLAALQTIRSILLVDDDRIYCSSIFGASNISFSNAFPELAIASQRMMLVVDDQLLKGSPVLLLWTPRSLDNRSGILQTINIELMSSYLLEPTLPWVERAVINVGGKSLEYGNPMIEAAQPSEDEVSYIQASLRYPYSITLFGPEPAALAILSLPSQLPLALLLSALVGYVVWLATANRMSLSWQISVGINAREFIVYCQPLINARTNGCDGIELLLRWHNPRQGWIAPDVFIPLAERQNLIAPLTRFVLTEVVRQLPQLPGCAGFHIAINVAASHFHQQEIINDLQKLWWPADPKPQLIVELTERDALPVVDQSTVAYLHKIGVKLAIDDFGTGHSSLSYLKTLSPDVLKIDKIFTGAIGTDAINATVTDMVISLAQRLNIALVAEGVETAQQAEYLRDRGVNALQGYFYARPMPLTDFPQWLENWRQNGPATE</sequence>
<gene>
    <name evidence="11" type="ORF">BTJ39_08810</name>
</gene>
<proteinExistence type="predicted"/>
<evidence type="ECO:0000256" key="8">
    <source>
        <dbReference type="ARBA" id="ARBA00023136"/>
    </source>
</evidence>
<keyword evidence="4" id="KW-0973">c-di-GMP</keyword>
<dbReference type="GO" id="GO:0071111">
    <property type="term" value="F:cyclic-guanylate-specific phosphodiesterase activity"/>
    <property type="evidence" value="ECO:0007669"/>
    <property type="project" value="UniProtKB-EC"/>
</dbReference>
<dbReference type="InterPro" id="IPR035919">
    <property type="entry name" value="EAL_sf"/>
</dbReference>
<evidence type="ECO:0000256" key="2">
    <source>
        <dbReference type="ARBA" id="ARBA00012282"/>
    </source>
</evidence>
<dbReference type="Proteomes" id="UP000190667">
    <property type="component" value="Unassembled WGS sequence"/>
</dbReference>
<comment type="catalytic activity">
    <reaction evidence="9">
        <text>3',3'-c-di-GMP + H2O = 5'-phosphoguanylyl(3'-&gt;5')guanosine + H(+)</text>
        <dbReference type="Rhea" id="RHEA:24902"/>
        <dbReference type="ChEBI" id="CHEBI:15377"/>
        <dbReference type="ChEBI" id="CHEBI:15378"/>
        <dbReference type="ChEBI" id="CHEBI:58754"/>
        <dbReference type="ChEBI" id="CHEBI:58805"/>
        <dbReference type="EC" id="3.1.4.52"/>
    </reaction>
</comment>
<keyword evidence="7" id="KW-1133">Transmembrane helix</keyword>
<dbReference type="AlphaFoldDB" id="A0A1S8YNV9"/>
<organism evidence="11 12">
    <name type="scientific">Izhakiella australiensis</name>
    <dbReference type="NCBI Taxonomy" id="1926881"/>
    <lineage>
        <taxon>Bacteria</taxon>
        <taxon>Pseudomonadati</taxon>
        <taxon>Pseudomonadota</taxon>
        <taxon>Gammaproteobacteria</taxon>
        <taxon>Enterobacterales</taxon>
        <taxon>Erwiniaceae</taxon>
        <taxon>Izhakiella</taxon>
    </lineage>
</organism>
<evidence type="ECO:0000256" key="4">
    <source>
        <dbReference type="ARBA" id="ARBA00022636"/>
    </source>
</evidence>
<dbReference type="PROSITE" id="PS50883">
    <property type="entry name" value="EAL"/>
    <property type="match status" value="1"/>
</dbReference>
<evidence type="ECO:0000256" key="6">
    <source>
        <dbReference type="ARBA" id="ARBA00022801"/>
    </source>
</evidence>
<keyword evidence="6" id="KW-0378">Hydrolase</keyword>
<dbReference type="InterPro" id="IPR050706">
    <property type="entry name" value="Cyclic-di-GMP_PDE-like"/>
</dbReference>
<dbReference type="GO" id="GO:0005886">
    <property type="term" value="C:plasma membrane"/>
    <property type="evidence" value="ECO:0007669"/>
    <property type="project" value="UniProtKB-SubCell"/>
</dbReference>
<keyword evidence="8" id="KW-0472">Membrane</keyword>
<accession>A0A1S8YNV9</accession>
<evidence type="ECO:0000256" key="7">
    <source>
        <dbReference type="ARBA" id="ARBA00022989"/>
    </source>
</evidence>